<dbReference type="EMBL" id="FWZC01000144">
    <property type="protein sequence ID" value="SME53979.1"/>
    <property type="molecule type" value="Genomic_DNA"/>
</dbReference>
<sequence>MQFIGNISKQNITIKKKQPKILLTYRNLSGCNTLALYKSIPNNILQHFDVEFVLVNDVTNEYTKKIIESDIVITTNMEYNFNKQQFNPNQIVIDLWHGFPLKTMFYADPNYHNKNSISAFFKPLNYLASYSHLYNELLYKCVRVDPNNFVITGAPRNDFLFNSNTRELLCKFLNIEDTNQKFIFYMPTFRANSQTNSTKHSSILFGFNDFDLSTFNQFLEKNNYQLIVKSHPLYGENYDKMLKGISHISLFPDEKLKEWKIDLYEVLGATDFLITDYSSVYFDYLLLNKPIIFTPTDLEEYNEDRGFLLTPYEEWTPGPKVFDQISLQSEILAYETNHSYYQKARKQVTNKIHAYQDGNSSERVWKFVTKLYLSRKSN</sequence>
<dbReference type="InterPro" id="IPR043149">
    <property type="entry name" value="TagF_N"/>
</dbReference>
<dbReference type="Gene3D" id="3.40.50.12580">
    <property type="match status" value="1"/>
</dbReference>
<evidence type="ECO:0000256" key="1">
    <source>
        <dbReference type="ARBA" id="ARBA00004202"/>
    </source>
</evidence>
<dbReference type="EC" id="2.7.8.-" evidence="7"/>
<evidence type="ECO:0000313" key="8">
    <source>
        <dbReference type="Proteomes" id="UP000194435"/>
    </source>
</evidence>
<dbReference type="GO" id="GO:0005886">
    <property type="term" value="C:plasma membrane"/>
    <property type="evidence" value="ECO:0007669"/>
    <property type="project" value="UniProtKB-SubCell"/>
</dbReference>
<dbReference type="AlphaFoldDB" id="A0A9X8SRL9"/>
<dbReference type="GO" id="GO:0019350">
    <property type="term" value="P:teichoic acid biosynthetic process"/>
    <property type="evidence" value="ECO:0007669"/>
    <property type="project" value="UniProtKB-KW"/>
</dbReference>
<comment type="subcellular location">
    <subcellularLocation>
        <location evidence="1">Cell membrane</location>
        <topology evidence="1">Peripheral membrane protein</topology>
    </subcellularLocation>
</comment>
<keyword evidence="5" id="KW-0777">Teichoic acid biosynthesis</keyword>
<dbReference type="Gene3D" id="3.40.50.11820">
    <property type="match status" value="1"/>
</dbReference>
<accession>A0A9X8SRL9</accession>
<dbReference type="InterPro" id="IPR043148">
    <property type="entry name" value="TagF_C"/>
</dbReference>
<dbReference type="Pfam" id="PF04464">
    <property type="entry name" value="Glyphos_transf"/>
    <property type="match status" value="1"/>
</dbReference>
<keyword evidence="4 7" id="KW-0808">Transferase</keyword>
<dbReference type="GO" id="GO:0047355">
    <property type="term" value="F:CDP-glycerol glycerophosphotransferase activity"/>
    <property type="evidence" value="ECO:0007669"/>
    <property type="project" value="InterPro"/>
</dbReference>
<protein>
    <submittedName>
        <fullName evidence="7">CDP-glycerol:glycerophosphate glycerophosphotransferase</fullName>
        <ecNumber evidence="7">2.7.8.-</ecNumber>
    </submittedName>
</protein>
<proteinExistence type="inferred from homology"/>
<dbReference type="InterPro" id="IPR051612">
    <property type="entry name" value="Teichoic_Acid_Biosynth"/>
</dbReference>
<dbReference type="Proteomes" id="UP000194435">
    <property type="component" value="Unassembled WGS sequence"/>
</dbReference>
<evidence type="ECO:0000256" key="3">
    <source>
        <dbReference type="ARBA" id="ARBA00022475"/>
    </source>
</evidence>
<evidence type="ECO:0000256" key="5">
    <source>
        <dbReference type="ARBA" id="ARBA00022944"/>
    </source>
</evidence>
<comment type="similarity">
    <text evidence="2">Belongs to the CDP-glycerol glycerophosphotransferase family.</text>
</comment>
<name>A0A9X8SRL9_9BACI</name>
<comment type="caution">
    <text evidence="7">The sequence shown here is derived from an EMBL/GenBank/DDBJ whole genome shotgun (WGS) entry which is preliminary data.</text>
</comment>
<evidence type="ECO:0000313" key="7">
    <source>
        <dbReference type="EMBL" id="SME53979.1"/>
    </source>
</evidence>
<dbReference type="PANTHER" id="PTHR37316:SF3">
    <property type="entry name" value="TEICHOIC ACID GLYCEROL-PHOSPHATE TRANSFERASE"/>
    <property type="match status" value="1"/>
</dbReference>
<reference evidence="7 8" key="1">
    <citation type="submission" date="2017-04" db="EMBL/GenBank/DDBJ databases">
        <authorList>
            <person name="Criscuolo A."/>
        </authorList>
    </citation>
    <scope>NUCLEOTIDE SEQUENCE [LARGE SCALE GENOMIC DNA]</scope>
    <source>
        <strain evidence="7">16-00221</strain>
    </source>
</reference>
<evidence type="ECO:0000256" key="2">
    <source>
        <dbReference type="ARBA" id="ARBA00010488"/>
    </source>
</evidence>
<dbReference type="PANTHER" id="PTHR37316">
    <property type="entry name" value="TEICHOIC ACID GLYCEROL-PHOSPHATE PRIMASE"/>
    <property type="match status" value="1"/>
</dbReference>
<keyword evidence="3" id="KW-1003">Cell membrane</keyword>
<gene>
    <name evidence="7" type="primary">tagB</name>
    <name evidence="7" type="ORF">BACERE00221_05620</name>
</gene>
<evidence type="ECO:0000256" key="4">
    <source>
        <dbReference type="ARBA" id="ARBA00022679"/>
    </source>
</evidence>
<keyword evidence="6" id="KW-0472">Membrane</keyword>
<evidence type="ECO:0000256" key="6">
    <source>
        <dbReference type="ARBA" id="ARBA00023136"/>
    </source>
</evidence>
<dbReference type="SUPFAM" id="SSF53756">
    <property type="entry name" value="UDP-Glycosyltransferase/glycogen phosphorylase"/>
    <property type="match status" value="1"/>
</dbReference>
<organism evidence="7 8">
    <name type="scientific">Bacillus paranthracis</name>
    <dbReference type="NCBI Taxonomy" id="2026186"/>
    <lineage>
        <taxon>Bacteria</taxon>
        <taxon>Bacillati</taxon>
        <taxon>Bacillota</taxon>
        <taxon>Bacilli</taxon>
        <taxon>Bacillales</taxon>
        <taxon>Bacillaceae</taxon>
        <taxon>Bacillus</taxon>
        <taxon>Bacillus cereus group</taxon>
    </lineage>
</organism>
<dbReference type="InterPro" id="IPR007554">
    <property type="entry name" value="Glycerophosphate_synth"/>
</dbReference>